<comment type="pathway">
    <text evidence="1">Cofactor biosynthesis; ubiquinone biosynthesis.</text>
</comment>
<dbReference type="EMBL" id="UOFI01000135">
    <property type="protein sequence ID" value="VAW68627.1"/>
    <property type="molecule type" value="Genomic_DNA"/>
</dbReference>
<dbReference type="Gene3D" id="1.20.1260.10">
    <property type="match status" value="1"/>
</dbReference>
<keyword evidence="5" id="KW-0560">Oxidoreductase</keyword>
<keyword evidence="7" id="KW-0503">Monooxygenase</keyword>
<dbReference type="InterPro" id="IPR011566">
    <property type="entry name" value="Ubq_synth_Coq7"/>
</dbReference>
<sequence>MRHLSPIDQFILQADHALRTVLGSPVTTERSNPSASTVNNKLSETDRKLSASLMRVNHAGEVSAQALYQGQALTARLKTVRESMERAALEENDHLAWTEQRLKELSSRKSVLNPIWYSGSFAIGAIAGLLGDKWSLGFVAETEHQVIKHLQKHLQKLPESDERSKAILKQMEVDEAHHATIALENGGAELPLPVKQLMTAMSRVMTGTTYYI</sequence>
<dbReference type="InterPro" id="IPR009078">
    <property type="entry name" value="Ferritin-like_SF"/>
</dbReference>
<dbReference type="PANTHER" id="PTHR11237:SF4">
    <property type="entry name" value="5-DEMETHOXYUBIQUINONE HYDROXYLASE, MITOCHONDRIAL"/>
    <property type="match status" value="1"/>
</dbReference>
<keyword evidence="8" id="KW-0472">Membrane</keyword>
<evidence type="ECO:0000256" key="3">
    <source>
        <dbReference type="ARBA" id="ARBA00022688"/>
    </source>
</evidence>
<evidence type="ECO:0000256" key="7">
    <source>
        <dbReference type="ARBA" id="ARBA00023033"/>
    </source>
</evidence>
<gene>
    <name evidence="9" type="ORF">MNBD_GAMMA09-2048</name>
</gene>
<dbReference type="HAMAP" id="MF_01658">
    <property type="entry name" value="COQ7"/>
    <property type="match status" value="1"/>
</dbReference>
<protein>
    <submittedName>
        <fullName evidence="9">2-polyprenyl-3-methyl-6-methoxy-1,4-benzoquinol hydroxylase, coq7 type</fullName>
    </submittedName>
</protein>
<dbReference type="GO" id="GO:0046872">
    <property type="term" value="F:metal ion binding"/>
    <property type="evidence" value="ECO:0007669"/>
    <property type="project" value="UniProtKB-KW"/>
</dbReference>
<name>A0A3B0XZ91_9ZZZZ</name>
<dbReference type="CDD" id="cd01042">
    <property type="entry name" value="DMQH"/>
    <property type="match status" value="1"/>
</dbReference>
<reference evidence="9" key="1">
    <citation type="submission" date="2018-06" db="EMBL/GenBank/DDBJ databases">
        <authorList>
            <person name="Zhirakovskaya E."/>
        </authorList>
    </citation>
    <scope>NUCLEOTIDE SEQUENCE</scope>
</reference>
<dbReference type="InterPro" id="IPR012347">
    <property type="entry name" value="Ferritin-like"/>
</dbReference>
<evidence type="ECO:0000256" key="8">
    <source>
        <dbReference type="ARBA" id="ARBA00023136"/>
    </source>
</evidence>
<keyword evidence="6" id="KW-0408">Iron</keyword>
<keyword evidence="4" id="KW-0479">Metal-binding</keyword>
<dbReference type="InterPro" id="IPR047809">
    <property type="entry name" value="COQ7_proteobact"/>
</dbReference>
<dbReference type="NCBIfam" id="NF033656">
    <property type="entry name" value="DMQ_monoox_COQ7"/>
    <property type="match status" value="1"/>
</dbReference>
<keyword evidence="3" id="KW-0831">Ubiquinone biosynthesis</keyword>
<evidence type="ECO:0000256" key="1">
    <source>
        <dbReference type="ARBA" id="ARBA00004749"/>
    </source>
</evidence>
<dbReference type="SUPFAM" id="SSF47240">
    <property type="entry name" value="Ferritin-like"/>
    <property type="match status" value="1"/>
</dbReference>
<evidence type="ECO:0000313" key="9">
    <source>
        <dbReference type="EMBL" id="VAW68627.1"/>
    </source>
</evidence>
<dbReference type="AlphaFoldDB" id="A0A3B0XZ91"/>
<proteinExistence type="inferred from homology"/>
<evidence type="ECO:0000256" key="4">
    <source>
        <dbReference type="ARBA" id="ARBA00022723"/>
    </source>
</evidence>
<dbReference type="PANTHER" id="PTHR11237">
    <property type="entry name" value="COENZYME Q10 BIOSYNTHESIS PROTEIN 7"/>
    <property type="match status" value="1"/>
</dbReference>
<evidence type="ECO:0000256" key="5">
    <source>
        <dbReference type="ARBA" id="ARBA00023002"/>
    </source>
</evidence>
<dbReference type="GO" id="GO:0004497">
    <property type="term" value="F:monooxygenase activity"/>
    <property type="evidence" value="ECO:0007669"/>
    <property type="project" value="UniProtKB-KW"/>
</dbReference>
<dbReference type="GO" id="GO:0006744">
    <property type="term" value="P:ubiquinone biosynthetic process"/>
    <property type="evidence" value="ECO:0007669"/>
    <property type="project" value="UniProtKB-KW"/>
</dbReference>
<evidence type="ECO:0000256" key="6">
    <source>
        <dbReference type="ARBA" id="ARBA00023004"/>
    </source>
</evidence>
<organism evidence="9">
    <name type="scientific">hydrothermal vent metagenome</name>
    <dbReference type="NCBI Taxonomy" id="652676"/>
    <lineage>
        <taxon>unclassified sequences</taxon>
        <taxon>metagenomes</taxon>
        <taxon>ecological metagenomes</taxon>
    </lineage>
</organism>
<accession>A0A3B0XZ91</accession>
<dbReference type="Pfam" id="PF03232">
    <property type="entry name" value="COQ7"/>
    <property type="match status" value="1"/>
</dbReference>
<keyword evidence="2" id="KW-1003">Cell membrane</keyword>
<evidence type="ECO:0000256" key="2">
    <source>
        <dbReference type="ARBA" id="ARBA00022475"/>
    </source>
</evidence>